<evidence type="ECO:0000259" key="2">
    <source>
        <dbReference type="Pfam" id="PF01847"/>
    </source>
</evidence>
<dbReference type="InterPro" id="IPR037139">
    <property type="entry name" value="VHL_alpha_dom_sf"/>
</dbReference>
<reference evidence="4" key="2">
    <citation type="submission" date="2025-09" db="UniProtKB">
        <authorList>
            <consortium name="Ensembl"/>
        </authorList>
    </citation>
    <scope>IDENTIFICATION</scope>
</reference>
<dbReference type="Gene3D" id="2.60.40.780">
    <property type="entry name" value="von Hippel-Lindau disease tumour suppressor, beta domain"/>
    <property type="match status" value="1"/>
</dbReference>
<organism evidence="4 5">
    <name type="scientific">Sciurus vulgaris</name>
    <name type="common">Eurasian red squirrel</name>
    <dbReference type="NCBI Taxonomy" id="55149"/>
    <lineage>
        <taxon>Eukaryota</taxon>
        <taxon>Metazoa</taxon>
        <taxon>Chordata</taxon>
        <taxon>Craniata</taxon>
        <taxon>Vertebrata</taxon>
        <taxon>Euteleostomi</taxon>
        <taxon>Mammalia</taxon>
        <taxon>Eutheria</taxon>
        <taxon>Euarchontoglires</taxon>
        <taxon>Glires</taxon>
        <taxon>Rodentia</taxon>
        <taxon>Sciuromorpha</taxon>
        <taxon>Sciuridae</taxon>
        <taxon>Sciurinae</taxon>
        <taxon>Sciurini</taxon>
        <taxon>Sciurus</taxon>
    </lineage>
</organism>
<dbReference type="Proteomes" id="UP000694564">
    <property type="component" value="Chromosome 8"/>
</dbReference>
<dbReference type="AlphaFoldDB" id="A0A8D2AWR3"/>
<dbReference type="InterPro" id="IPR037140">
    <property type="entry name" value="VHL_beta_dom_sf"/>
</dbReference>
<dbReference type="InterPro" id="IPR024048">
    <property type="entry name" value="VHL_alpha_dom"/>
</dbReference>
<feature type="domain" description="von Hippel-Lindau disease tumour suppressor alpha" evidence="3">
    <location>
        <begin position="135"/>
        <end position="178"/>
    </location>
</feature>
<keyword evidence="5" id="KW-1185">Reference proteome</keyword>
<dbReference type="InterPro" id="IPR024053">
    <property type="entry name" value="VHL_beta_dom"/>
</dbReference>
<evidence type="ECO:0000259" key="3">
    <source>
        <dbReference type="Pfam" id="PF17211"/>
    </source>
</evidence>
<evidence type="ECO:0000313" key="5">
    <source>
        <dbReference type="Proteomes" id="UP000694564"/>
    </source>
</evidence>
<feature type="compositionally biased region" description="Basic and acidic residues" evidence="1">
    <location>
        <begin position="44"/>
        <end position="54"/>
    </location>
</feature>
<sequence length="178" mass="19730">MGRCAPGSLCLISESEKEPEGTWGSPLVLEPRQADVPSKRSHQRGGDFDGDAHAHSAPRPPPESVQAAEVKPGEEEMEAGPLGPVPRPVNSREPSQVFCNRSPRVVPPGWLNFDGEPQPYPTVPPGRGRRIHMCTLKERFPQVVRSLVEPENYRGLDTRRSLLEDLEDHPNVPKDPER</sequence>
<dbReference type="Ensembl" id="ENSSVLT00005008205.1">
    <property type="protein sequence ID" value="ENSSVLP00005007362.1"/>
    <property type="gene ID" value="ENSSVLG00005005998.1"/>
</dbReference>
<protein>
    <submittedName>
        <fullName evidence="4">Uncharacterized protein</fullName>
    </submittedName>
</protein>
<reference evidence="4" key="1">
    <citation type="submission" date="2025-08" db="UniProtKB">
        <authorList>
            <consortium name="Ensembl"/>
        </authorList>
    </citation>
    <scope>IDENTIFICATION</scope>
</reference>
<dbReference type="Pfam" id="PF17211">
    <property type="entry name" value="VHL_C"/>
    <property type="match status" value="1"/>
</dbReference>
<evidence type="ECO:0000256" key="1">
    <source>
        <dbReference type="SAM" id="MobiDB-lite"/>
    </source>
</evidence>
<evidence type="ECO:0000313" key="4">
    <source>
        <dbReference type="Ensembl" id="ENSSVLP00005007362.1"/>
    </source>
</evidence>
<proteinExistence type="predicted"/>
<accession>A0A8D2AWR3</accession>
<feature type="region of interest" description="Disordered" evidence="1">
    <location>
        <begin position="1"/>
        <end position="95"/>
    </location>
</feature>
<feature type="region of interest" description="Disordered" evidence="1">
    <location>
        <begin position="152"/>
        <end position="178"/>
    </location>
</feature>
<feature type="domain" description="von Hippel-Lindau disease tumour suppressor beta" evidence="2">
    <location>
        <begin position="87"/>
        <end position="133"/>
    </location>
</feature>
<dbReference type="Pfam" id="PF01847">
    <property type="entry name" value="VHL"/>
    <property type="match status" value="1"/>
</dbReference>
<dbReference type="Gene3D" id="1.10.750.10">
    <property type="entry name" value="von Hippel-Lindau disease tumour suppressor, alpha domain"/>
    <property type="match status" value="1"/>
</dbReference>
<dbReference type="GeneTree" id="ENSGT00940000169391"/>
<dbReference type="InterPro" id="IPR036208">
    <property type="entry name" value="VHL_sf"/>
</dbReference>
<name>A0A8D2AWR3_SCIVU</name>
<dbReference type="SUPFAM" id="SSF49468">
    <property type="entry name" value="VHL"/>
    <property type="match status" value="1"/>
</dbReference>
<dbReference type="OrthoDB" id="413400at2759"/>